<evidence type="ECO:0000256" key="2">
    <source>
        <dbReference type="ARBA" id="ARBA00022448"/>
    </source>
</evidence>
<comment type="caution">
    <text evidence="8">The sequence shown here is derived from an EMBL/GenBank/DDBJ whole genome shotgun (WGS) entry which is preliminary data.</text>
</comment>
<dbReference type="GO" id="GO:0022857">
    <property type="term" value="F:transmembrane transporter activity"/>
    <property type="evidence" value="ECO:0007669"/>
    <property type="project" value="InterPro"/>
</dbReference>
<keyword evidence="9" id="KW-1185">Reference proteome</keyword>
<proteinExistence type="inferred from homology"/>
<dbReference type="InterPro" id="IPR021782">
    <property type="entry name" value="DUF3347"/>
</dbReference>
<dbReference type="Pfam" id="PF19335">
    <property type="entry name" value="HMBD"/>
    <property type="match status" value="1"/>
</dbReference>
<dbReference type="GO" id="GO:0016020">
    <property type="term" value="C:membrane"/>
    <property type="evidence" value="ECO:0007669"/>
    <property type="project" value="InterPro"/>
</dbReference>
<sequence length="567" mass="62183">MKKQNIKVIVYIASAFLLGAILSRAMISSSTPEDEISHQHEEGSEYTCSMHPQIRQETPGSCPICGMALIPVGGQNQGTSSNGPLNISLTAEAAALANISTLEVGTETGAVSKSLTGKIEADERAVRTATANFEGRVEELFVAFTGQTVSKGQRLATLYVPALISAKKELEEAKKMQSSNPEIYQAARQKLKNWQLSEKQIDRLEQEGYQATFEVYANSNGVVTEKKVAPGDYVSKGQVLYEITDLTKVWAVLDVFENDAQAFQEGDKIEFTIPSLPQETFEATVSFVGPVLTGNSRSIRVRAELPNKDKLLKPGMFVNATIARKQREKVEQYLSVPSSAILWTGKRSVVYLAVGTAEDPVFELREVVLGSTSGDQQEVLKGLKDGDRIVSNGLFAVDAAAQLAGKYSMMKPPSSELVALPQEQKLAFDGLLEDYFTIKNKLATDQSASSEAKVMGAHLAAFAKDGMNEKAKKIWVEQAAAIQQAVENISASSELAKQRDDFYNLSTSMIELLKTYGTSKEVYQDYCPMADEDEGAFWLSEFKEIKNPYFGESMLRCGEIKKSWLID</sequence>
<evidence type="ECO:0000256" key="1">
    <source>
        <dbReference type="ARBA" id="ARBA00009477"/>
    </source>
</evidence>
<reference evidence="8" key="2">
    <citation type="submission" date="2020-09" db="EMBL/GenBank/DDBJ databases">
        <authorList>
            <person name="Sun Q."/>
            <person name="Kim S."/>
        </authorList>
    </citation>
    <scope>NUCLEOTIDE SEQUENCE</scope>
    <source>
        <strain evidence="8">KCTC 12368</strain>
    </source>
</reference>
<dbReference type="PANTHER" id="PTHR30097:SF4">
    <property type="entry name" value="SLR6042 PROTEIN"/>
    <property type="match status" value="1"/>
</dbReference>
<dbReference type="AlphaFoldDB" id="A0A918PYK7"/>
<name>A0A918PYK7_9BACT</name>
<evidence type="ECO:0000259" key="7">
    <source>
        <dbReference type="Pfam" id="PF25975"/>
    </source>
</evidence>
<dbReference type="Pfam" id="PF25919">
    <property type="entry name" value="BSH_CusB"/>
    <property type="match status" value="1"/>
</dbReference>
<dbReference type="Gene3D" id="2.40.420.20">
    <property type="match status" value="1"/>
</dbReference>
<dbReference type="InterPro" id="IPR058790">
    <property type="entry name" value="BSH_CusB"/>
</dbReference>
<dbReference type="Gene3D" id="2.40.30.170">
    <property type="match status" value="1"/>
</dbReference>
<dbReference type="RefSeq" id="WP_018473213.1">
    <property type="nucleotide sequence ID" value="NZ_BMWX01000003.1"/>
</dbReference>
<feature type="domain" description="Heavy metal binding" evidence="4">
    <location>
        <begin position="46"/>
        <end position="72"/>
    </location>
</feature>
<feature type="domain" description="CzcB-like C-terminal circularly permuted SH3-like" evidence="7">
    <location>
        <begin position="335"/>
        <end position="396"/>
    </location>
</feature>
<dbReference type="PANTHER" id="PTHR30097">
    <property type="entry name" value="CATION EFFLUX SYSTEM PROTEIN CUSB"/>
    <property type="match status" value="1"/>
</dbReference>
<dbReference type="Pfam" id="PF25975">
    <property type="entry name" value="CzcB_C"/>
    <property type="match status" value="1"/>
</dbReference>
<feature type="domain" description="DUF3347" evidence="3">
    <location>
        <begin position="432"/>
        <end position="520"/>
    </location>
</feature>
<dbReference type="Proteomes" id="UP000619457">
    <property type="component" value="Unassembled WGS sequence"/>
</dbReference>
<dbReference type="InterPro" id="IPR058792">
    <property type="entry name" value="Beta-barrel_RND_2"/>
</dbReference>
<dbReference type="EMBL" id="BMWX01000003">
    <property type="protein sequence ID" value="GGZ26415.1"/>
    <property type="molecule type" value="Genomic_DNA"/>
</dbReference>
<evidence type="ECO:0000313" key="8">
    <source>
        <dbReference type="EMBL" id="GGZ26415.1"/>
    </source>
</evidence>
<dbReference type="GO" id="GO:0030288">
    <property type="term" value="C:outer membrane-bounded periplasmic space"/>
    <property type="evidence" value="ECO:0007669"/>
    <property type="project" value="TreeGrafter"/>
</dbReference>
<protein>
    <submittedName>
        <fullName evidence="8">Cation transporter</fullName>
    </submittedName>
</protein>
<organism evidence="8 9">
    <name type="scientific">Echinicola pacifica</name>
    <dbReference type="NCBI Taxonomy" id="346377"/>
    <lineage>
        <taxon>Bacteria</taxon>
        <taxon>Pseudomonadati</taxon>
        <taxon>Bacteroidota</taxon>
        <taxon>Cytophagia</taxon>
        <taxon>Cytophagales</taxon>
        <taxon>Cyclobacteriaceae</taxon>
        <taxon>Echinicola</taxon>
    </lineage>
</organism>
<feature type="domain" description="CusB-like beta-barrel" evidence="6">
    <location>
        <begin position="248"/>
        <end position="325"/>
    </location>
</feature>
<dbReference type="GO" id="GO:0060003">
    <property type="term" value="P:copper ion export"/>
    <property type="evidence" value="ECO:0007669"/>
    <property type="project" value="TreeGrafter"/>
</dbReference>
<dbReference type="GO" id="GO:0015679">
    <property type="term" value="P:plasma membrane copper ion transport"/>
    <property type="evidence" value="ECO:0007669"/>
    <property type="project" value="TreeGrafter"/>
</dbReference>
<reference evidence="8" key="1">
    <citation type="journal article" date="2014" name="Int. J. Syst. Evol. Microbiol.">
        <title>Complete genome sequence of Corynebacterium casei LMG S-19264T (=DSM 44701T), isolated from a smear-ripened cheese.</title>
        <authorList>
            <consortium name="US DOE Joint Genome Institute (JGI-PGF)"/>
            <person name="Walter F."/>
            <person name="Albersmeier A."/>
            <person name="Kalinowski J."/>
            <person name="Ruckert C."/>
        </authorList>
    </citation>
    <scope>NUCLEOTIDE SEQUENCE</scope>
    <source>
        <strain evidence="8">KCTC 12368</strain>
    </source>
</reference>
<dbReference type="InterPro" id="IPR006143">
    <property type="entry name" value="RND_pump_MFP"/>
</dbReference>
<dbReference type="GO" id="GO:0046914">
    <property type="term" value="F:transition metal ion binding"/>
    <property type="evidence" value="ECO:0007669"/>
    <property type="project" value="TreeGrafter"/>
</dbReference>
<dbReference type="InterPro" id="IPR045800">
    <property type="entry name" value="HMBD"/>
</dbReference>
<feature type="domain" description="CusB-like barrel-sandwich hybrid" evidence="5">
    <location>
        <begin position="130"/>
        <end position="243"/>
    </location>
</feature>
<dbReference type="SUPFAM" id="SSF111369">
    <property type="entry name" value="HlyD-like secretion proteins"/>
    <property type="match status" value="1"/>
</dbReference>
<accession>A0A918PYK7</accession>
<dbReference type="Pfam" id="PF11827">
    <property type="entry name" value="DUF3347"/>
    <property type="match status" value="1"/>
</dbReference>
<evidence type="ECO:0000259" key="5">
    <source>
        <dbReference type="Pfam" id="PF25919"/>
    </source>
</evidence>
<evidence type="ECO:0000259" key="6">
    <source>
        <dbReference type="Pfam" id="PF25954"/>
    </source>
</evidence>
<evidence type="ECO:0000259" key="3">
    <source>
        <dbReference type="Pfam" id="PF11827"/>
    </source>
</evidence>
<dbReference type="NCBIfam" id="TIGR01730">
    <property type="entry name" value="RND_mfp"/>
    <property type="match status" value="1"/>
</dbReference>
<dbReference type="InterPro" id="IPR051909">
    <property type="entry name" value="MFP_Cation_Efflux"/>
</dbReference>
<gene>
    <name evidence="8" type="ORF">GCM10007049_18860</name>
</gene>
<evidence type="ECO:0000259" key="4">
    <source>
        <dbReference type="Pfam" id="PF19335"/>
    </source>
</evidence>
<keyword evidence="2" id="KW-0813">Transport</keyword>
<dbReference type="Pfam" id="PF25954">
    <property type="entry name" value="Beta-barrel_RND_2"/>
    <property type="match status" value="1"/>
</dbReference>
<evidence type="ECO:0000313" key="9">
    <source>
        <dbReference type="Proteomes" id="UP000619457"/>
    </source>
</evidence>
<dbReference type="FunFam" id="2.40.30.170:FF:000010">
    <property type="entry name" value="Efflux RND transporter periplasmic adaptor subunit"/>
    <property type="match status" value="1"/>
</dbReference>
<dbReference type="InterPro" id="IPR058649">
    <property type="entry name" value="CzcB_C"/>
</dbReference>
<comment type="similarity">
    <text evidence="1">Belongs to the membrane fusion protein (MFP) (TC 8.A.1) family.</text>
</comment>